<dbReference type="PRINTS" id="PR01438">
    <property type="entry name" value="UNVRSLSTRESS"/>
</dbReference>
<dbReference type="EMBL" id="FQZX01000003">
    <property type="protein sequence ID" value="SHK67658.1"/>
    <property type="molecule type" value="Genomic_DNA"/>
</dbReference>
<dbReference type="STRING" id="228958.SAMN04488007_3613"/>
<dbReference type="InterPro" id="IPR006016">
    <property type="entry name" value="UspA"/>
</dbReference>
<dbReference type="AlphaFoldDB" id="A0A1M6UF28"/>
<keyword evidence="4" id="KW-1185">Reference proteome</keyword>
<organism evidence="3 4">
    <name type="scientific">Maribacter aquivivus</name>
    <dbReference type="NCBI Taxonomy" id="228958"/>
    <lineage>
        <taxon>Bacteria</taxon>
        <taxon>Pseudomonadati</taxon>
        <taxon>Bacteroidota</taxon>
        <taxon>Flavobacteriia</taxon>
        <taxon>Flavobacteriales</taxon>
        <taxon>Flavobacteriaceae</taxon>
        <taxon>Maribacter</taxon>
    </lineage>
</organism>
<reference evidence="4" key="1">
    <citation type="submission" date="2016-11" db="EMBL/GenBank/DDBJ databases">
        <authorList>
            <person name="Varghese N."/>
            <person name="Submissions S."/>
        </authorList>
    </citation>
    <scope>NUCLEOTIDE SEQUENCE [LARGE SCALE GENOMIC DNA]</scope>
    <source>
        <strain evidence="4">DSM 16478</strain>
    </source>
</reference>
<evidence type="ECO:0000256" key="1">
    <source>
        <dbReference type="ARBA" id="ARBA00008791"/>
    </source>
</evidence>
<dbReference type="SUPFAM" id="SSF52402">
    <property type="entry name" value="Adenine nucleotide alpha hydrolases-like"/>
    <property type="match status" value="2"/>
</dbReference>
<evidence type="ECO:0000313" key="3">
    <source>
        <dbReference type="EMBL" id="SHK67658.1"/>
    </source>
</evidence>
<protein>
    <submittedName>
        <fullName evidence="3">Nucleotide-binding universal stress protein, UspA family</fullName>
    </submittedName>
</protein>
<dbReference type="PANTHER" id="PTHR46268:SF6">
    <property type="entry name" value="UNIVERSAL STRESS PROTEIN UP12"/>
    <property type="match status" value="1"/>
</dbReference>
<evidence type="ECO:0000259" key="2">
    <source>
        <dbReference type="Pfam" id="PF00582"/>
    </source>
</evidence>
<accession>A0A1M6UF28</accession>
<dbReference type="RefSeq" id="WP_073246790.1">
    <property type="nucleotide sequence ID" value="NZ_FQZX01000003.1"/>
</dbReference>
<feature type="domain" description="UspA" evidence="2">
    <location>
        <begin position="1"/>
        <end position="141"/>
    </location>
</feature>
<sequence>MKHILIPTNFSSSSWNAFEYAINLFKNEQCIFYMLHIDELRNSDIQGNSLMVMTSPKKISTKENLQLLFKQISNLPSNALHQFIALEEYGNFIDLVRKTVEEKKIDLIVMGTKGTLGIKSSIISSNTGNVITKIACNVLAVSENTIIKTPSKIAFPTDFNLFYTYSILNSITEILEISKAKLDVIHMTQSKPNFSNSQVINQAYLDDYLKELFTERHSFNHILGKNVRDSILKYIAENKIEMLTMVAKNLNLFQQVFFNNPVEKLSYHTSVPLLVMHE</sequence>
<proteinExistence type="inferred from homology"/>
<dbReference type="PANTHER" id="PTHR46268">
    <property type="entry name" value="STRESS RESPONSE PROTEIN NHAX"/>
    <property type="match status" value="1"/>
</dbReference>
<dbReference type="CDD" id="cd00293">
    <property type="entry name" value="USP-like"/>
    <property type="match status" value="1"/>
</dbReference>
<dbReference type="Gene3D" id="3.40.50.12370">
    <property type="match status" value="1"/>
</dbReference>
<name>A0A1M6UF28_9FLAO</name>
<evidence type="ECO:0000313" key="4">
    <source>
        <dbReference type="Proteomes" id="UP000184314"/>
    </source>
</evidence>
<dbReference type="Pfam" id="PF00582">
    <property type="entry name" value="Usp"/>
    <property type="match status" value="1"/>
</dbReference>
<comment type="similarity">
    <text evidence="1">Belongs to the universal stress protein A family.</text>
</comment>
<dbReference type="Proteomes" id="UP000184314">
    <property type="component" value="Unassembled WGS sequence"/>
</dbReference>
<dbReference type="InterPro" id="IPR006015">
    <property type="entry name" value="Universal_stress_UspA"/>
</dbReference>
<gene>
    <name evidence="3" type="ORF">SAMN04488007_3613</name>
</gene>
<dbReference type="OrthoDB" id="9788959at2"/>